<organism evidence="1 2">
    <name type="scientific">Lophiostoma macrostomum CBS 122681</name>
    <dbReference type="NCBI Taxonomy" id="1314788"/>
    <lineage>
        <taxon>Eukaryota</taxon>
        <taxon>Fungi</taxon>
        <taxon>Dikarya</taxon>
        <taxon>Ascomycota</taxon>
        <taxon>Pezizomycotina</taxon>
        <taxon>Dothideomycetes</taxon>
        <taxon>Pleosporomycetidae</taxon>
        <taxon>Pleosporales</taxon>
        <taxon>Lophiostomataceae</taxon>
        <taxon>Lophiostoma</taxon>
    </lineage>
</organism>
<gene>
    <name evidence="1" type="ORF">K491DRAFT_715029</name>
</gene>
<keyword evidence="2" id="KW-1185">Reference proteome</keyword>
<name>A0A6A6TAK3_9PLEO</name>
<dbReference type="AlphaFoldDB" id="A0A6A6TAK3"/>
<protein>
    <recommendedName>
        <fullName evidence="3">SAP domain-containing protein</fullName>
    </recommendedName>
</protein>
<dbReference type="Proteomes" id="UP000799324">
    <property type="component" value="Unassembled WGS sequence"/>
</dbReference>
<sequence>MKRSAFCRLSKVAQAAELSRVGLPTTGKKTELEEQYAQWLKANEEEGNAPFETPTMNAISLSPVLLPHVMPITRTTRACIAEFEPVSKTRHPVQDDEDVEAQMQPVLDWVKVGRTDSIP</sequence>
<dbReference type="EMBL" id="MU004332">
    <property type="protein sequence ID" value="KAF2656800.1"/>
    <property type="molecule type" value="Genomic_DNA"/>
</dbReference>
<evidence type="ECO:0008006" key="3">
    <source>
        <dbReference type="Google" id="ProtNLM"/>
    </source>
</evidence>
<evidence type="ECO:0000313" key="1">
    <source>
        <dbReference type="EMBL" id="KAF2656800.1"/>
    </source>
</evidence>
<reference evidence="1" key="1">
    <citation type="journal article" date="2020" name="Stud. Mycol.">
        <title>101 Dothideomycetes genomes: a test case for predicting lifestyles and emergence of pathogens.</title>
        <authorList>
            <person name="Haridas S."/>
            <person name="Albert R."/>
            <person name="Binder M."/>
            <person name="Bloem J."/>
            <person name="Labutti K."/>
            <person name="Salamov A."/>
            <person name="Andreopoulos B."/>
            <person name="Baker S."/>
            <person name="Barry K."/>
            <person name="Bills G."/>
            <person name="Bluhm B."/>
            <person name="Cannon C."/>
            <person name="Castanera R."/>
            <person name="Culley D."/>
            <person name="Daum C."/>
            <person name="Ezra D."/>
            <person name="Gonzalez J."/>
            <person name="Henrissat B."/>
            <person name="Kuo A."/>
            <person name="Liang C."/>
            <person name="Lipzen A."/>
            <person name="Lutzoni F."/>
            <person name="Magnuson J."/>
            <person name="Mondo S."/>
            <person name="Nolan M."/>
            <person name="Ohm R."/>
            <person name="Pangilinan J."/>
            <person name="Park H.-J."/>
            <person name="Ramirez L."/>
            <person name="Alfaro M."/>
            <person name="Sun H."/>
            <person name="Tritt A."/>
            <person name="Yoshinaga Y."/>
            <person name="Zwiers L.-H."/>
            <person name="Turgeon B."/>
            <person name="Goodwin S."/>
            <person name="Spatafora J."/>
            <person name="Crous P."/>
            <person name="Grigoriev I."/>
        </authorList>
    </citation>
    <scope>NUCLEOTIDE SEQUENCE</scope>
    <source>
        <strain evidence="1">CBS 122681</strain>
    </source>
</reference>
<proteinExistence type="predicted"/>
<evidence type="ECO:0000313" key="2">
    <source>
        <dbReference type="Proteomes" id="UP000799324"/>
    </source>
</evidence>
<accession>A0A6A6TAK3</accession>